<evidence type="ECO:0000313" key="11">
    <source>
        <dbReference type="Proteomes" id="UP000663419"/>
    </source>
</evidence>
<reference evidence="10" key="1">
    <citation type="submission" date="2021-01" db="EMBL/GenBank/DDBJ databases">
        <title>Chromosome-level genome assembly of a human fungal pathogen reveals clustering of transcriptionally co-regulated genes.</title>
        <authorList>
            <person name="Voorhies M."/>
            <person name="Cohen S."/>
            <person name="Shea T.P."/>
            <person name="Petrus S."/>
            <person name="Munoz J.F."/>
            <person name="Poplawski S."/>
            <person name="Goldman W.E."/>
            <person name="Michael T."/>
            <person name="Cuomo C.A."/>
            <person name="Sil A."/>
            <person name="Beyhan S."/>
        </authorList>
    </citation>
    <scope>NUCLEOTIDE SEQUENCE</scope>
    <source>
        <strain evidence="10">H88</strain>
    </source>
</reference>
<evidence type="ECO:0000256" key="7">
    <source>
        <dbReference type="ARBA" id="ARBA00047899"/>
    </source>
</evidence>
<evidence type="ECO:0000256" key="3">
    <source>
        <dbReference type="ARBA" id="ARBA00022679"/>
    </source>
</evidence>
<dbReference type="Pfam" id="PF00069">
    <property type="entry name" value="Pkinase"/>
    <property type="match status" value="1"/>
</dbReference>
<keyword evidence="2" id="KW-0723">Serine/threonine-protein kinase</keyword>
<dbReference type="GO" id="GO:0004674">
    <property type="term" value="F:protein serine/threonine kinase activity"/>
    <property type="evidence" value="ECO:0007669"/>
    <property type="project" value="UniProtKB-KW"/>
</dbReference>
<evidence type="ECO:0000256" key="6">
    <source>
        <dbReference type="ARBA" id="ARBA00022840"/>
    </source>
</evidence>
<comment type="catalytic activity">
    <reaction evidence="7">
        <text>L-threonyl-[protein] + ATP = O-phospho-L-threonyl-[protein] + ADP + H(+)</text>
        <dbReference type="Rhea" id="RHEA:46608"/>
        <dbReference type="Rhea" id="RHEA-COMP:11060"/>
        <dbReference type="Rhea" id="RHEA-COMP:11605"/>
        <dbReference type="ChEBI" id="CHEBI:15378"/>
        <dbReference type="ChEBI" id="CHEBI:30013"/>
        <dbReference type="ChEBI" id="CHEBI:30616"/>
        <dbReference type="ChEBI" id="CHEBI:61977"/>
        <dbReference type="ChEBI" id="CHEBI:456216"/>
        <dbReference type="EC" id="2.7.11.1"/>
    </reaction>
</comment>
<dbReference type="InterPro" id="IPR053235">
    <property type="entry name" value="Ser_Thr_kinase"/>
</dbReference>
<dbReference type="EMBL" id="CP069103">
    <property type="protein sequence ID" value="QSS51983.1"/>
    <property type="molecule type" value="Genomic_DNA"/>
</dbReference>
<dbReference type="InterPro" id="IPR008271">
    <property type="entry name" value="Ser/Thr_kinase_AS"/>
</dbReference>
<dbReference type="InterPro" id="IPR011009">
    <property type="entry name" value="Kinase-like_dom_sf"/>
</dbReference>
<protein>
    <recommendedName>
        <fullName evidence="1">non-specific serine/threonine protein kinase</fullName>
        <ecNumber evidence="1">2.7.11.1</ecNumber>
    </recommendedName>
</protein>
<keyword evidence="5" id="KW-0418">Kinase</keyword>
<evidence type="ECO:0000256" key="1">
    <source>
        <dbReference type="ARBA" id="ARBA00012513"/>
    </source>
</evidence>
<name>A0A8A1LH63_AJEC8</name>
<comment type="catalytic activity">
    <reaction evidence="8">
        <text>L-seryl-[protein] + ATP = O-phospho-L-seryl-[protein] + ADP + H(+)</text>
        <dbReference type="Rhea" id="RHEA:17989"/>
        <dbReference type="Rhea" id="RHEA-COMP:9863"/>
        <dbReference type="Rhea" id="RHEA-COMP:11604"/>
        <dbReference type="ChEBI" id="CHEBI:15378"/>
        <dbReference type="ChEBI" id="CHEBI:29999"/>
        <dbReference type="ChEBI" id="CHEBI:30616"/>
        <dbReference type="ChEBI" id="CHEBI:83421"/>
        <dbReference type="ChEBI" id="CHEBI:456216"/>
        <dbReference type="EC" id="2.7.11.1"/>
    </reaction>
</comment>
<dbReference type="SMART" id="SM00220">
    <property type="entry name" value="S_TKc"/>
    <property type="match status" value="1"/>
</dbReference>
<dbReference type="PROSITE" id="PS50011">
    <property type="entry name" value="PROTEIN_KINASE_DOM"/>
    <property type="match status" value="1"/>
</dbReference>
<sequence>MIPGEFEYQLSLQKQLATCPNVRSVVDTVPDLDLFIYEFLTGDLLRLSHTPLPQETKIYILQCALHGLADMHEQGVLHNDIKANNILVDYDESIQGQTIIKKVQISDLEDAVLVPPGKWLRGPLCGNAIWRSPESWCRSRQNQASDVFSFAIVMIYVMLNEMVFRVSDCELHVSDSWRYVLRRHISYFADEQGFTGLLEHIGESNPFHGRLITLAGDFTSESPREPFESWKYVEPEFRDLVGKMTNLDPTRRITARQALEHCWFSQVLRTT</sequence>
<accession>A0A8A1LH63</accession>
<proteinExistence type="predicted"/>
<keyword evidence="3" id="KW-0808">Transferase</keyword>
<keyword evidence="6" id="KW-0067">ATP-binding</keyword>
<evidence type="ECO:0000256" key="8">
    <source>
        <dbReference type="ARBA" id="ARBA00048679"/>
    </source>
</evidence>
<keyword evidence="4" id="KW-0547">Nucleotide-binding</keyword>
<evidence type="ECO:0000256" key="4">
    <source>
        <dbReference type="ARBA" id="ARBA00022741"/>
    </source>
</evidence>
<evidence type="ECO:0000256" key="2">
    <source>
        <dbReference type="ARBA" id="ARBA00022527"/>
    </source>
</evidence>
<dbReference type="PANTHER" id="PTHR24361:SF433">
    <property type="entry name" value="PROTEIN KINASE DOMAIN-CONTAINING PROTEIN"/>
    <property type="match status" value="1"/>
</dbReference>
<dbReference type="AlphaFoldDB" id="A0A8A1LH63"/>
<dbReference type="SUPFAM" id="SSF56112">
    <property type="entry name" value="Protein kinase-like (PK-like)"/>
    <property type="match status" value="1"/>
</dbReference>
<gene>
    <name evidence="10" type="ORF">I7I53_07467</name>
</gene>
<dbReference type="InterPro" id="IPR000719">
    <property type="entry name" value="Prot_kinase_dom"/>
</dbReference>
<dbReference type="Gene3D" id="1.10.510.10">
    <property type="entry name" value="Transferase(Phosphotransferase) domain 1"/>
    <property type="match status" value="1"/>
</dbReference>
<evidence type="ECO:0000259" key="9">
    <source>
        <dbReference type="PROSITE" id="PS50011"/>
    </source>
</evidence>
<dbReference type="GO" id="GO:0005524">
    <property type="term" value="F:ATP binding"/>
    <property type="evidence" value="ECO:0007669"/>
    <property type="project" value="UniProtKB-KW"/>
</dbReference>
<organism evidence="10 11">
    <name type="scientific">Ajellomyces capsulatus (strain H88)</name>
    <name type="common">Darling's disease fungus</name>
    <name type="synonym">Histoplasma capsulatum</name>
    <dbReference type="NCBI Taxonomy" id="544711"/>
    <lineage>
        <taxon>Eukaryota</taxon>
        <taxon>Fungi</taxon>
        <taxon>Dikarya</taxon>
        <taxon>Ascomycota</taxon>
        <taxon>Pezizomycotina</taxon>
        <taxon>Eurotiomycetes</taxon>
        <taxon>Eurotiomycetidae</taxon>
        <taxon>Onygenales</taxon>
        <taxon>Ajellomycetaceae</taxon>
        <taxon>Histoplasma</taxon>
    </lineage>
</organism>
<dbReference type="GO" id="GO:0005737">
    <property type="term" value="C:cytoplasm"/>
    <property type="evidence" value="ECO:0007669"/>
    <property type="project" value="TreeGrafter"/>
</dbReference>
<evidence type="ECO:0000313" key="10">
    <source>
        <dbReference type="EMBL" id="QSS51983.1"/>
    </source>
</evidence>
<dbReference type="PROSITE" id="PS00108">
    <property type="entry name" value="PROTEIN_KINASE_ST"/>
    <property type="match status" value="1"/>
</dbReference>
<dbReference type="EC" id="2.7.11.1" evidence="1"/>
<dbReference type="VEuPathDB" id="FungiDB:I7I53_07467"/>
<dbReference type="PANTHER" id="PTHR24361">
    <property type="entry name" value="MITOGEN-ACTIVATED KINASE KINASE KINASE"/>
    <property type="match status" value="1"/>
</dbReference>
<evidence type="ECO:0000256" key="5">
    <source>
        <dbReference type="ARBA" id="ARBA00022777"/>
    </source>
</evidence>
<feature type="domain" description="Protein kinase" evidence="9">
    <location>
        <begin position="1"/>
        <end position="264"/>
    </location>
</feature>
<dbReference type="Proteomes" id="UP000663419">
    <property type="component" value="Chromosome 2"/>
</dbReference>